<name>A0A226EMM6_FOLCA</name>
<dbReference type="SUPFAM" id="SSF48371">
    <property type="entry name" value="ARM repeat"/>
    <property type="match status" value="1"/>
</dbReference>
<dbReference type="STRING" id="158441.A0A226EMM6"/>
<evidence type="ECO:0000313" key="7">
    <source>
        <dbReference type="EMBL" id="OXA58458.1"/>
    </source>
</evidence>
<dbReference type="Pfam" id="PF12783">
    <property type="entry name" value="Sec7-like_HUS"/>
    <property type="match status" value="1"/>
</dbReference>
<sequence>MLYIRILEKILNERDTKKTQYAQLIRVCESTIQEIRSSAIQEKFGPQQQVPLKDFEGVSGGDDGENNNVVLGESNKSLLLPDDKSSFQVDSEKYFLPLEMATKGDSPKVTILALDGIQKLLAHGHLTGNYPSAANPNKRLIDFIVETICSCFTGVETDEGVELQIIKALLTVVTSQHVQIHEGSVLLTLRTCFNIYLLTKNQINQTTSRAMLTQMLQSIFTRMEIAYDGISECPSQIDGDVTPEKLEEITGSVENWDQESVTWFNQMDLSSLFYNANQALLSTYTEEGLDNPTKHSMESLEGRTISISGENDNEEHIPLNQNEEPVNFDSSHQNIIQTDQKQKNSCSNCHSILQKDAFLVLWAVCKLAAKPNVSEDLDLDTRKQLEYKSTILSFQLIKSVLNNCGTVFQSSPMLCTAVKQYLCTTLRTTGVSINQEIFKLKLDLLIILIDKFQNNLSKEIEKLMEEVLFPVMEKPATFSNEYILLTLGTVNRIFNNFTSLVDLLAGEESGVFERMISYTCKLTNSENYSGDPGPLTALPIRMLALESITLLLSKMSLSLEKKTENFSPQVEEGGPVVQIEETDTSTFHNLENQFENTTHSFISALFTLLETIPDTIGLDIMIQKTAQRLFEKGNFGGNLESADAIYALMYSSICLIGELSSQQATHLKQQVKHRKQQNICVQSQSLNVMHSAKKIITNMGLHQSSFFYEKQVRSVKKMFKIMGKSVLNALLGTLIIYDDTAVTDICLDGLQKAIHISAVLSLKNERDAFVQALSRLNLAALKEIKNKTANALVVKSKTSSTTTTENGVTKTTITTTTETKCRNVDIILTLLNVAINEGNYLTTSWLDTLKCVSQLEASELMRRNSSRTPSPTTETDNDTSKSWYTWAGSLVPTLWDNSSKLDNVNCLPILFQSQVSLIEITHPENPRSFVYEKIFEVAHINMHRSSQQWCSIWQVLSDYFSHLACSSDEDVSFFAIDSITKLVVHLLAKEALGNFRFQDHFLRPYETVMQNTPFVSTREHVIGAIAKIVRTHASQLRSGWSPIFRILQSSVFHDSLDTAEMSFSMLKDVINMFTGAELSLQSSYHVLLRCLADLGFKGQTQNVQTESLKLMKKIASLVYSRPELFLTPESPSINPSALWTFGWLPIFNELSSVVIDAEKCDFTDANQATALTIIFELVKEYGESFHTEWWQSLFGLLFSIFNKLKFNGEDSVLADATPKPSKGYNQLYCYYYVQFAIIDTFIRQYDILGDVLMGTLLNELEWCIRQQGHDQIALAGVQCLHQLIRMLHNKMHMSEWTLISNLIQSLLQTLYPLQNKVHNDRIWNPVVQLELLKVVKTILIPPSDEELQETVNGRNETTDGKRDHSNSIKDIRTLIGDRNLFCLLDAIETKISLIVTSHKEMKKVVVLQFINYLYDNPVVHSVILWFQPLLHVPFDLQLQETLLMDTYLRFLVQMYFHQSWSNDEIGKIENRFTTGVAKVLECFVTIQPITPNHLHDLTDIMTVCIQNLHHKVPQEKFLSFATILYPNFCDLLDLELEPEFSTALAKYFLAVIRLKIGDKYLINQL</sequence>
<protein>
    <submittedName>
        <fullName evidence="7">Brefeldin A-inhibited guanine nucleotide-exchange protein 2</fullName>
    </submittedName>
</protein>
<organism evidence="7 8">
    <name type="scientific">Folsomia candida</name>
    <name type="common">Springtail</name>
    <dbReference type="NCBI Taxonomy" id="158441"/>
    <lineage>
        <taxon>Eukaryota</taxon>
        <taxon>Metazoa</taxon>
        <taxon>Ecdysozoa</taxon>
        <taxon>Arthropoda</taxon>
        <taxon>Hexapoda</taxon>
        <taxon>Collembola</taxon>
        <taxon>Entomobryomorpha</taxon>
        <taxon>Isotomoidea</taxon>
        <taxon>Isotomidae</taxon>
        <taxon>Proisotominae</taxon>
        <taxon>Folsomia</taxon>
    </lineage>
</organism>
<reference evidence="7 8" key="1">
    <citation type="submission" date="2015-12" db="EMBL/GenBank/DDBJ databases">
        <title>The genome of Folsomia candida.</title>
        <authorList>
            <person name="Faddeeva A."/>
            <person name="Derks M.F."/>
            <person name="Anvar Y."/>
            <person name="Smit S."/>
            <person name="Van Straalen N."/>
            <person name="Roelofs D."/>
        </authorList>
    </citation>
    <scope>NUCLEOTIDE SEQUENCE [LARGE SCALE GENOMIC DNA]</scope>
    <source>
        <strain evidence="7 8">VU population</strain>
        <tissue evidence="7">Whole body</tissue>
    </source>
</reference>
<feature type="domain" description="Mon2/Sec7/BIG1-like HDS" evidence="3">
    <location>
        <begin position="987"/>
        <end position="1067"/>
    </location>
</feature>
<dbReference type="InterPro" id="IPR032691">
    <property type="entry name" value="Mon2/Sec7/BIG1-like_HUS"/>
</dbReference>
<evidence type="ECO:0000313" key="8">
    <source>
        <dbReference type="Proteomes" id="UP000198287"/>
    </source>
</evidence>
<keyword evidence="2" id="KW-0653">Protein transport</keyword>
<dbReference type="Pfam" id="PF20252">
    <property type="entry name" value="BIG2_C"/>
    <property type="match status" value="1"/>
</dbReference>
<feature type="domain" description="Mon2/Sec7/BIG1-like HUS" evidence="4">
    <location>
        <begin position="354"/>
        <end position="503"/>
    </location>
</feature>
<feature type="domain" description="Mon2/Sec7/BIG1-like dimerisation and cyclophilin-binding" evidence="5">
    <location>
        <begin position="73"/>
        <end position="225"/>
    </location>
</feature>
<dbReference type="EMBL" id="LNIX01000003">
    <property type="protein sequence ID" value="OXA58458.1"/>
    <property type="molecule type" value="Genomic_DNA"/>
</dbReference>
<dbReference type="Pfam" id="PF09324">
    <property type="entry name" value="Sec7-like_HDS"/>
    <property type="match status" value="1"/>
</dbReference>
<evidence type="ECO:0000259" key="6">
    <source>
        <dbReference type="Pfam" id="PF20252"/>
    </source>
</evidence>
<evidence type="ECO:0000256" key="2">
    <source>
        <dbReference type="ARBA" id="ARBA00022927"/>
    </source>
</evidence>
<comment type="caution">
    <text evidence="7">The sequence shown here is derived from an EMBL/GenBank/DDBJ whole genome shotgun (WGS) entry which is preliminary data.</text>
</comment>
<keyword evidence="8" id="KW-1185">Reference proteome</keyword>
<dbReference type="OMA" id="NNDDQIM"/>
<dbReference type="OrthoDB" id="18431at2759"/>
<accession>A0A226EMM6</accession>
<dbReference type="PANTHER" id="PTHR10663">
    <property type="entry name" value="GUANYL-NUCLEOTIDE EXCHANGE FACTOR"/>
    <property type="match status" value="1"/>
</dbReference>
<dbReference type="InterPro" id="IPR015403">
    <property type="entry name" value="Mon2/Sec7/BIG1-like_HDS"/>
</dbReference>
<evidence type="ECO:0000256" key="1">
    <source>
        <dbReference type="ARBA" id="ARBA00022448"/>
    </source>
</evidence>
<dbReference type="InterPro" id="IPR016024">
    <property type="entry name" value="ARM-type_fold"/>
</dbReference>
<dbReference type="PANTHER" id="PTHR10663:SF344">
    <property type="entry name" value="BREFELDIN A-INHIBITED GUANINE NUCLEOTIDE-EXCHANGE PROTEIN 3"/>
    <property type="match status" value="1"/>
</dbReference>
<evidence type="ECO:0000259" key="5">
    <source>
        <dbReference type="Pfam" id="PF16213"/>
    </source>
</evidence>
<dbReference type="Proteomes" id="UP000198287">
    <property type="component" value="Unassembled WGS sequence"/>
</dbReference>
<gene>
    <name evidence="7" type="ORF">Fcan01_07468</name>
</gene>
<dbReference type="InterPro" id="IPR046455">
    <property type="entry name" value="Sec7/BIG1-like_C"/>
</dbReference>
<feature type="domain" description="Sec7/BIG1-like C-terminal" evidence="6">
    <location>
        <begin position="1438"/>
        <end position="1548"/>
    </location>
</feature>
<dbReference type="Pfam" id="PF16213">
    <property type="entry name" value="DCB"/>
    <property type="match status" value="1"/>
</dbReference>
<proteinExistence type="predicted"/>
<dbReference type="InterPro" id="IPR032629">
    <property type="entry name" value="DCB_dom"/>
</dbReference>
<evidence type="ECO:0000259" key="4">
    <source>
        <dbReference type="Pfam" id="PF12783"/>
    </source>
</evidence>
<dbReference type="GO" id="GO:0015031">
    <property type="term" value="P:protein transport"/>
    <property type="evidence" value="ECO:0007669"/>
    <property type="project" value="UniProtKB-KW"/>
</dbReference>
<keyword evidence="1" id="KW-0813">Transport</keyword>
<evidence type="ECO:0000259" key="3">
    <source>
        <dbReference type="Pfam" id="PF09324"/>
    </source>
</evidence>